<protein>
    <submittedName>
        <fullName evidence="1">Uncharacterized protein</fullName>
    </submittedName>
</protein>
<dbReference type="EMBL" id="AP022614">
    <property type="protein sequence ID" value="BBZ47258.1"/>
    <property type="molecule type" value="Genomic_DNA"/>
</dbReference>
<evidence type="ECO:0000313" key="1">
    <source>
        <dbReference type="EMBL" id="BBZ47258.1"/>
    </source>
</evidence>
<keyword evidence="2" id="KW-1185">Reference proteome</keyword>
<evidence type="ECO:0000313" key="2">
    <source>
        <dbReference type="Proteomes" id="UP000467105"/>
    </source>
</evidence>
<reference evidence="1 2" key="1">
    <citation type="journal article" date="2019" name="Emerg. Microbes Infect.">
        <title>Comprehensive subspecies identification of 175 nontuberculous mycobacteria species based on 7547 genomic profiles.</title>
        <authorList>
            <person name="Matsumoto Y."/>
            <person name="Kinjo T."/>
            <person name="Motooka D."/>
            <person name="Nabeya D."/>
            <person name="Jung N."/>
            <person name="Uechi K."/>
            <person name="Horii T."/>
            <person name="Iida T."/>
            <person name="Fujita J."/>
            <person name="Nakamura S."/>
        </authorList>
    </citation>
    <scope>NUCLEOTIDE SEQUENCE [LARGE SCALE GENOMIC DNA]</scope>
    <source>
        <strain evidence="1 2">JCM 14742</strain>
    </source>
</reference>
<organism evidence="1 2">
    <name type="scientific">Mycobacterium parmense</name>
    <dbReference type="NCBI Taxonomy" id="185642"/>
    <lineage>
        <taxon>Bacteria</taxon>
        <taxon>Bacillati</taxon>
        <taxon>Actinomycetota</taxon>
        <taxon>Actinomycetes</taxon>
        <taxon>Mycobacteriales</taxon>
        <taxon>Mycobacteriaceae</taxon>
        <taxon>Mycobacterium</taxon>
        <taxon>Mycobacterium simiae complex</taxon>
    </lineage>
</organism>
<accession>A0A7I7YZE1</accession>
<proteinExistence type="predicted"/>
<sequence>MLADGSCHIFVLPGRVCGTSLAPAKRQTSLQVVTDLRETHWQCRIGVSRPRSPVAPNGGGVDGNGVAAVVRAGKAQHWTRNNHTGHAVVPSQVEVRCVMPQTQ</sequence>
<gene>
    <name evidence="1" type="ORF">MPRM_45390</name>
</gene>
<name>A0A7I7YZE1_9MYCO</name>
<dbReference type="Proteomes" id="UP000467105">
    <property type="component" value="Chromosome"/>
</dbReference>
<dbReference type="AlphaFoldDB" id="A0A7I7YZE1"/>